<keyword evidence="10" id="KW-0456">Lyase</keyword>
<dbReference type="Gramene" id="Ma04_t18190.1">
    <property type="protein sequence ID" value="Ma04_p18190.1"/>
    <property type="gene ID" value="Ma04_g18190"/>
</dbReference>
<feature type="transmembrane region" description="Helical" evidence="14">
    <location>
        <begin position="12"/>
        <end position="33"/>
    </location>
</feature>
<dbReference type="CDD" id="cd01562">
    <property type="entry name" value="Thr-dehyd"/>
    <property type="match status" value="1"/>
</dbReference>
<keyword evidence="6" id="KW-0028">Amino-acid biosynthesis</keyword>
<comment type="pathway">
    <text evidence="3">Amino-acid biosynthesis; L-isoleucine biosynthesis; 2-oxobutanoate from L-threonine: step 1/1.</text>
</comment>
<keyword evidence="14" id="KW-1133">Transmembrane helix</keyword>
<evidence type="ECO:0000256" key="9">
    <source>
        <dbReference type="ARBA" id="ARBA00022898"/>
    </source>
</evidence>
<dbReference type="EnsemblPlants" id="Ma04_t18190.1">
    <property type="protein sequence ID" value="Ma04_p18190.1"/>
    <property type="gene ID" value="Ma04_g18190"/>
</dbReference>
<dbReference type="PANTHER" id="PTHR48078:SF11">
    <property type="entry name" value="THREONINE DEHYDRATASE, MITOCHONDRIAL"/>
    <property type="match status" value="1"/>
</dbReference>
<feature type="compositionally biased region" description="Basic and acidic residues" evidence="13">
    <location>
        <begin position="65"/>
        <end position="74"/>
    </location>
</feature>
<dbReference type="Gene3D" id="3.40.50.1100">
    <property type="match status" value="2"/>
</dbReference>
<dbReference type="InParanoid" id="A0A804IR15"/>
<feature type="coiled-coil region" evidence="12">
    <location>
        <begin position="193"/>
        <end position="227"/>
    </location>
</feature>
<evidence type="ECO:0000256" key="12">
    <source>
        <dbReference type="SAM" id="Coils"/>
    </source>
</evidence>
<keyword evidence="14" id="KW-0472">Membrane</keyword>
<dbReference type="InterPro" id="IPR038110">
    <property type="entry name" value="TD_ACT-like_sf"/>
</dbReference>
<evidence type="ECO:0000256" key="8">
    <source>
        <dbReference type="ARBA" id="ARBA00022737"/>
    </source>
</evidence>
<name>A0A804IR15_MUSAM</name>
<evidence type="ECO:0000256" key="1">
    <source>
        <dbReference type="ARBA" id="ARBA00001274"/>
    </source>
</evidence>
<dbReference type="GO" id="GO:0004794">
    <property type="term" value="F:threonine deaminase activity"/>
    <property type="evidence" value="ECO:0000318"/>
    <property type="project" value="GO_Central"/>
</dbReference>
<organism evidence="16 17">
    <name type="scientific">Musa acuminata subsp. malaccensis</name>
    <name type="common">Wild banana</name>
    <name type="synonym">Musa malaccensis</name>
    <dbReference type="NCBI Taxonomy" id="214687"/>
    <lineage>
        <taxon>Eukaryota</taxon>
        <taxon>Viridiplantae</taxon>
        <taxon>Streptophyta</taxon>
        <taxon>Embryophyta</taxon>
        <taxon>Tracheophyta</taxon>
        <taxon>Spermatophyta</taxon>
        <taxon>Magnoliopsida</taxon>
        <taxon>Liliopsida</taxon>
        <taxon>Zingiberales</taxon>
        <taxon>Musaceae</taxon>
        <taxon>Musa</taxon>
    </lineage>
</organism>
<evidence type="ECO:0000256" key="4">
    <source>
        <dbReference type="ARBA" id="ARBA00010869"/>
    </source>
</evidence>
<dbReference type="InterPro" id="IPR001926">
    <property type="entry name" value="TrpB-like_PALP"/>
</dbReference>
<dbReference type="EC" id="4.3.1.19" evidence="5"/>
<protein>
    <recommendedName>
        <fullName evidence="5">threonine ammonia-lyase</fullName>
        <ecNumber evidence="5">4.3.1.19</ecNumber>
    </recommendedName>
</protein>
<dbReference type="Gene3D" id="3.40.1020.10">
    <property type="entry name" value="Biosynthetic Threonine Deaminase, Domain 3"/>
    <property type="match status" value="1"/>
</dbReference>
<dbReference type="PANTHER" id="PTHR48078">
    <property type="entry name" value="THREONINE DEHYDRATASE, MITOCHONDRIAL-RELATED"/>
    <property type="match status" value="1"/>
</dbReference>
<dbReference type="GO" id="GO:0009097">
    <property type="term" value="P:isoleucine biosynthetic process"/>
    <property type="evidence" value="ECO:0000318"/>
    <property type="project" value="GO_Central"/>
</dbReference>
<feature type="region of interest" description="Disordered" evidence="13">
    <location>
        <begin position="39"/>
        <end position="81"/>
    </location>
</feature>
<keyword evidence="11" id="KW-0100">Branched-chain amino acid biosynthesis</keyword>
<evidence type="ECO:0000256" key="7">
    <source>
        <dbReference type="ARBA" id="ARBA00022624"/>
    </source>
</evidence>
<evidence type="ECO:0000259" key="15">
    <source>
        <dbReference type="Pfam" id="PF00291"/>
    </source>
</evidence>
<comment type="cofactor">
    <cofactor evidence="2">
        <name>pyridoxal 5'-phosphate</name>
        <dbReference type="ChEBI" id="CHEBI:597326"/>
    </cofactor>
</comment>
<evidence type="ECO:0000256" key="13">
    <source>
        <dbReference type="SAM" id="MobiDB-lite"/>
    </source>
</evidence>
<sequence>MGKNERDRVQPHHFLNLVVPLSLPVAGFIFSTITRKSRTRNRASSNASNKDESLIMDSSELSSRGQEEAQREPVKVQCSKNMEGETESLKRLVSAMEDRAGEAESEFRDYRGATEKESLLPKLQMICLAFRLDCLEARNQRLEAVIADQQAAIETLKEMGAELKWLLGNEKKSAEVDELHLQTRILGDREIELSKIEAELRQVKDADDQLQEEKTALDRKMNSLTAKHLSASKVTKLPILQIEGDDNTRMASIEELPDQQEQCMRRWYVEMEEGLACLRHELLMKQEEVEPVQKSMELPADDEAKGTEFHDPSPVAEPGHGVCLDAAEAARKKHSGSSQPADDIDHEACSDAAARKKPSGAKKTRSLFNFKSWAKGGTGKVFSFKLQGAYNMMVKLSREQLDRGVICSSARNHAQGVALSAQKLEIKWRSVERLGATVVLKRDSYDEAQSYTKQRSKQECRTFIHLFDHSDVITGQGTIGMEIVHQLKGPLSCNIFVPVGGEGLIAVIASYVKRVRPKVKIIGVEPSDTNAMALSLHHGQRIMLEEVGGFADGVAVKDVGEETFRLCRELVDGVVLVCHDAICASIKNMFEEKRSIIEPASAFSLAGAEAYCKFCGLKDANVVGANMNFDRLRLVTEVADVGRKRETVLAAILPEEHGIFKTFCKLKTFAGWNSTSPTPLLPAFATAPLLLAQLAAARPQQPEGPTFFMSSGKYGQWIRRQWWQASTKGPVVRVRELHKRYNAGGWIVSRTPTGVLKGCTTVVKDLQPSKSGPRLCLNKGEIGANVLVGIQGPEEDTHEFKNQAQELGYEFTCEMSNESYRLLIP</sequence>
<accession>A0A804IR15</accession>
<evidence type="ECO:0000256" key="10">
    <source>
        <dbReference type="ARBA" id="ARBA00023239"/>
    </source>
</evidence>
<keyword evidence="17" id="KW-1185">Reference proteome</keyword>
<keyword evidence="12" id="KW-0175">Coiled coil</keyword>
<feature type="coiled-coil region" evidence="12">
    <location>
        <begin position="132"/>
        <end position="159"/>
    </location>
</feature>
<dbReference type="FunFam" id="3.40.50.1100:FF:000008">
    <property type="entry name" value="L-threonine dehydratase"/>
    <property type="match status" value="1"/>
</dbReference>
<dbReference type="AlphaFoldDB" id="A0A804IR15"/>
<feature type="region of interest" description="Disordered" evidence="13">
    <location>
        <begin position="328"/>
        <end position="360"/>
    </location>
</feature>
<evidence type="ECO:0000256" key="3">
    <source>
        <dbReference type="ARBA" id="ARBA00004810"/>
    </source>
</evidence>
<proteinExistence type="inferred from homology"/>
<dbReference type="Proteomes" id="UP000012960">
    <property type="component" value="Unplaced"/>
</dbReference>
<evidence type="ECO:0000313" key="16">
    <source>
        <dbReference type="EnsemblPlants" id="Ma04_p18190.1"/>
    </source>
</evidence>
<evidence type="ECO:0000256" key="14">
    <source>
        <dbReference type="SAM" id="Phobius"/>
    </source>
</evidence>
<feature type="domain" description="Tryptophan synthase beta chain-like PALP" evidence="15">
    <location>
        <begin position="382"/>
        <end position="612"/>
    </location>
</feature>
<dbReference type="SUPFAM" id="SSF53686">
    <property type="entry name" value="Tryptophan synthase beta subunit-like PLP-dependent enzymes"/>
    <property type="match status" value="1"/>
</dbReference>
<comment type="similarity">
    <text evidence="4">Belongs to the serine/threonine dehydratase family.</text>
</comment>
<keyword evidence="14" id="KW-0812">Transmembrane</keyword>
<evidence type="ECO:0000256" key="5">
    <source>
        <dbReference type="ARBA" id="ARBA00012096"/>
    </source>
</evidence>
<evidence type="ECO:0000256" key="6">
    <source>
        <dbReference type="ARBA" id="ARBA00022605"/>
    </source>
</evidence>
<evidence type="ECO:0000256" key="2">
    <source>
        <dbReference type="ARBA" id="ARBA00001933"/>
    </source>
</evidence>
<keyword evidence="9" id="KW-0663">Pyridoxal phosphate</keyword>
<dbReference type="Pfam" id="PF00291">
    <property type="entry name" value="PALP"/>
    <property type="match status" value="1"/>
</dbReference>
<comment type="catalytic activity">
    <reaction evidence="1">
        <text>L-threonine = 2-oxobutanoate + NH4(+)</text>
        <dbReference type="Rhea" id="RHEA:22108"/>
        <dbReference type="ChEBI" id="CHEBI:16763"/>
        <dbReference type="ChEBI" id="CHEBI:28938"/>
        <dbReference type="ChEBI" id="CHEBI:57926"/>
        <dbReference type="EC" id="4.3.1.19"/>
    </reaction>
</comment>
<dbReference type="InterPro" id="IPR050147">
    <property type="entry name" value="Ser/Thr_Dehydratase"/>
</dbReference>
<evidence type="ECO:0000313" key="17">
    <source>
        <dbReference type="Proteomes" id="UP000012960"/>
    </source>
</evidence>
<evidence type="ECO:0000256" key="11">
    <source>
        <dbReference type="ARBA" id="ARBA00023304"/>
    </source>
</evidence>
<reference evidence="16" key="1">
    <citation type="submission" date="2021-05" db="UniProtKB">
        <authorList>
            <consortium name="EnsemblPlants"/>
        </authorList>
    </citation>
    <scope>IDENTIFICATION</scope>
    <source>
        <strain evidence="16">subsp. malaccensis</strain>
    </source>
</reference>
<keyword evidence="7" id="KW-0412">Isoleucine biosynthesis</keyword>
<dbReference type="InterPro" id="IPR036052">
    <property type="entry name" value="TrpB-like_PALP_sf"/>
</dbReference>
<keyword evidence="8" id="KW-0677">Repeat</keyword>